<keyword evidence="1" id="KW-0812">Transmembrane</keyword>
<evidence type="ECO:0000313" key="3">
    <source>
        <dbReference type="Proteomes" id="UP000003586"/>
    </source>
</evidence>
<keyword evidence="3" id="KW-1185">Reference proteome</keyword>
<dbReference type="STRING" id="929713.NIASO_04610"/>
<evidence type="ECO:0000313" key="2">
    <source>
        <dbReference type="EMBL" id="AHF14664.1"/>
    </source>
</evidence>
<keyword evidence="1" id="KW-0472">Membrane</keyword>
<proteinExistence type="predicted"/>
<dbReference type="HOGENOM" id="CLU_163323_1_0_10"/>
<keyword evidence="1" id="KW-1133">Transmembrane helix</keyword>
<protein>
    <submittedName>
        <fullName evidence="2">Uncharacterized protein</fullName>
    </submittedName>
</protein>
<reference evidence="2 3" key="1">
    <citation type="submission" date="2013-12" db="EMBL/GenBank/DDBJ databases">
        <authorList>
            <consortium name="DOE Joint Genome Institute"/>
            <person name="Eisen J."/>
            <person name="Huntemann M."/>
            <person name="Han J."/>
            <person name="Chen A."/>
            <person name="Kyrpides N."/>
            <person name="Mavromatis K."/>
            <person name="Markowitz V."/>
            <person name="Palaniappan K."/>
            <person name="Ivanova N."/>
            <person name="Schaumberg A."/>
            <person name="Pati A."/>
            <person name="Liolios K."/>
            <person name="Nordberg H.P."/>
            <person name="Cantor M.N."/>
            <person name="Hua S.X."/>
            <person name="Woyke T."/>
        </authorList>
    </citation>
    <scope>NUCLEOTIDE SEQUENCE [LARGE SCALE GENOMIC DNA]</scope>
    <source>
        <strain evidence="3">DSM 19437</strain>
    </source>
</reference>
<accession>W0EZR0</accession>
<name>W0EZR0_9BACT</name>
<dbReference type="Proteomes" id="UP000003586">
    <property type="component" value="Chromosome"/>
</dbReference>
<feature type="transmembrane region" description="Helical" evidence="1">
    <location>
        <begin position="37"/>
        <end position="59"/>
    </location>
</feature>
<dbReference type="AlphaFoldDB" id="W0EZR0"/>
<dbReference type="EMBL" id="CP007035">
    <property type="protein sequence ID" value="AHF14664.1"/>
    <property type="molecule type" value="Genomic_DNA"/>
</dbReference>
<evidence type="ECO:0000256" key="1">
    <source>
        <dbReference type="SAM" id="Phobius"/>
    </source>
</evidence>
<gene>
    <name evidence="2" type="ORF">NIASO_04610</name>
</gene>
<dbReference type="eggNOG" id="ENOG5033K97">
    <property type="taxonomic scope" value="Bacteria"/>
</dbReference>
<sequence>MLIALLSYISGVYFPWWTIAIVGFLVILLLPQPPVSAFLSGFIAVFLLWTVLAALINTANGGILAGRIGLLLGIGKSPVALALITGVIGGLVTGLAALSAAYLRQTPIQK</sequence>
<dbReference type="KEGG" id="nso:NIASO_04610"/>
<organism evidence="2 3">
    <name type="scientific">Niabella soli DSM 19437</name>
    <dbReference type="NCBI Taxonomy" id="929713"/>
    <lineage>
        <taxon>Bacteria</taxon>
        <taxon>Pseudomonadati</taxon>
        <taxon>Bacteroidota</taxon>
        <taxon>Chitinophagia</taxon>
        <taxon>Chitinophagales</taxon>
        <taxon>Chitinophagaceae</taxon>
        <taxon>Niabella</taxon>
    </lineage>
</organism>
<feature type="transmembrane region" description="Helical" evidence="1">
    <location>
        <begin position="12"/>
        <end position="30"/>
    </location>
</feature>
<feature type="transmembrane region" description="Helical" evidence="1">
    <location>
        <begin position="79"/>
        <end position="103"/>
    </location>
</feature>